<dbReference type="Proteomes" id="UP000324897">
    <property type="component" value="Chromosome 6"/>
</dbReference>
<dbReference type="Gramene" id="TVU49922">
    <property type="protein sequence ID" value="TVU49922"/>
    <property type="gene ID" value="EJB05_01264"/>
</dbReference>
<evidence type="ECO:0000313" key="2">
    <source>
        <dbReference type="Proteomes" id="UP000324897"/>
    </source>
</evidence>
<gene>
    <name evidence="1" type="ORF">EJB05_01264</name>
</gene>
<dbReference type="EMBL" id="RWGY01000002">
    <property type="protein sequence ID" value="TVU49922.1"/>
    <property type="molecule type" value="Genomic_DNA"/>
</dbReference>
<comment type="caution">
    <text evidence="1">The sequence shown here is derived from an EMBL/GenBank/DDBJ whole genome shotgun (WGS) entry which is preliminary data.</text>
</comment>
<reference evidence="1 2" key="1">
    <citation type="journal article" date="2019" name="Sci. Rep.">
        <title>A high-quality genome of Eragrostis curvula grass provides insights into Poaceae evolution and supports new strategies to enhance forage quality.</title>
        <authorList>
            <person name="Carballo J."/>
            <person name="Santos B.A.C.M."/>
            <person name="Zappacosta D."/>
            <person name="Garbus I."/>
            <person name="Selva J.P."/>
            <person name="Gallo C.A."/>
            <person name="Diaz A."/>
            <person name="Albertini E."/>
            <person name="Caccamo M."/>
            <person name="Echenique V."/>
        </authorList>
    </citation>
    <scope>NUCLEOTIDE SEQUENCE [LARGE SCALE GENOMIC DNA]</scope>
    <source>
        <strain evidence="2">cv. Victoria</strain>
        <tissue evidence="1">Leaf</tissue>
    </source>
</reference>
<accession>A0A5J9WMJ4</accession>
<feature type="non-terminal residue" evidence="1">
    <location>
        <position position="1"/>
    </location>
</feature>
<name>A0A5J9WMJ4_9POAL</name>
<evidence type="ECO:0000313" key="1">
    <source>
        <dbReference type="EMBL" id="TVU49922.1"/>
    </source>
</evidence>
<protein>
    <submittedName>
        <fullName evidence="1">Uncharacterized protein</fullName>
    </submittedName>
</protein>
<proteinExistence type="predicted"/>
<organism evidence="1 2">
    <name type="scientific">Eragrostis curvula</name>
    <name type="common">weeping love grass</name>
    <dbReference type="NCBI Taxonomy" id="38414"/>
    <lineage>
        <taxon>Eukaryota</taxon>
        <taxon>Viridiplantae</taxon>
        <taxon>Streptophyta</taxon>
        <taxon>Embryophyta</taxon>
        <taxon>Tracheophyta</taxon>
        <taxon>Spermatophyta</taxon>
        <taxon>Magnoliopsida</taxon>
        <taxon>Liliopsida</taxon>
        <taxon>Poales</taxon>
        <taxon>Poaceae</taxon>
        <taxon>PACMAD clade</taxon>
        <taxon>Chloridoideae</taxon>
        <taxon>Eragrostideae</taxon>
        <taxon>Eragrostidinae</taxon>
        <taxon>Eragrostis</taxon>
    </lineage>
</organism>
<sequence>MPTMPVYASSVEGTNVRWTRQARLPSVRVTCSTHSLDAATASCSPHCAQPRRRSRLPLPCPSFQMSCLQQPTSTICCPWDRFSSSSGSLSSDAFLTGQQPEHGVGRSRDGVPLPAGAATVGISSAFVPEAVNMASLASLKTHMVHKFLHHLWITGNTRFHFKKVDQLEIARLFWKAMRVKLPQFTGVAKIGHRHLIIP</sequence>
<dbReference type="AlphaFoldDB" id="A0A5J9WMJ4"/>
<keyword evidence="2" id="KW-1185">Reference proteome</keyword>